<accession>A0A364LFZ7</accession>
<evidence type="ECO:0000256" key="1">
    <source>
        <dbReference type="SAM" id="MobiDB-lite"/>
    </source>
</evidence>
<evidence type="ECO:0000256" key="2">
    <source>
        <dbReference type="SAM" id="SignalP"/>
    </source>
</evidence>
<feature type="chain" id="PRO_5016603859" evidence="2">
    <location>
        <begin position="19"/>
        <end position="161"/>
    </location>
</feature>
<dbReference type="Proteomes" id="UP000249458">
    <property type="component" value="Unassembled WGS sequence"/>
</dbReference>
<evidence type="ECO:0000313" key="3">
    <source>
        <dbReference type="EMBL" id="RAP35048.1"/>
    </source>
</evidence>
<organism evidence="3 4">
    <name type="scientific">Legionella quinlivanii</name>
    <dbReference type="NCBI Taxonomy" id="45073"/>
    <lineage>
        <taxon>Bacteria</taxon>
        <taxon>Pseudomonadati</taxon>
        <taxon>Pseudomonadota</taxon>
        <taxon>Gammaproteobacteria</taxon>
        <taxon>Legionellales</taxon>
        <taxon>Legionellaceae</taxon>
        <taxon>Legionella</taxon>
    </lineage>
</organism>
<evidence type="ECO:0000313" key="4">
    <source>
        <dbReference type="Proteomes" id="UP000249458"/>
    </source>
</evidence>
<gene>
    <name evidence="3" type="ORF">B1207_14205</name>
</gene>
<dbReference type="RefSeq" id="WP_233012449.1">
    <property type="nucleotide sequence ID" value="NZ_MVJN01000012.1"/>
</dbReference>
<comment type="caution">
    <text evidence="3">The sequence shown here is derived from an EMBL/GenBank/DDBJ whole genome shotgun (WGS) entry which is preliminary data.</text>
</comment>
<keyword evidence="2" id="KW-0732">Signal</keyword>
<dbReference type="EMBL" id="MVJN01000012">
    <property type="protein sequence ID" value="RAP35048.1"/>
    <property type="molecule type" value="Genomic_DNA"/>
</dbReference>
<feature type="region of interest" description="Disordered" evidence="1">
    <location>
        <begin position="134"/>
        <end position="161"/>
    </location>
</feature>
<protein>
    <submittedName>
        <fullName evidence="3">Phosphatase</fullName>
    </submittedName>
</protein>
<sequence length="161" mass="17494">MRTYLFLMLSTLSFLVKADTIDHYINISNNIPQMEMKADAQSQAWARSARNVLIITAESIAETLTQANDLAKSQGRQLFCLPEGKKLDAMTMNNIIVQTYNGISSQESDKSKMTVSQVAWLGVMKSFPCQGNAAAPAASSNSATGKTARMQHMSSVLGLPS</sequence>
<reference evidence="3 4" key="1">
    <citation type="submission" date="2017-02" db="EMBL/GenBank/DDBJ databases">
        <title>Legionella quilivanii strain from human: case report and whole genome sequencing analysis.</title>
        <authorList>
            <person name="Lalancette C."/>
            <person name="Leduc J.-M."/>
            <person name="Levesque S."/>
            <person name="Fournier E."/>
            <person name="Saoud J."/>
            <person name="Faucher S.P."/>
            <person name="Bernard K."/>
            <person name="Martineau C."/>
            <person name="Longtin J."/>
        </authorList>
    </citation>
    <scope>NUCLEOTIDE SEQUENCE [LARGE SCALE GENOMIC DNA]</scope>
    <source>
        <strain evidence="3 4">ID143958</strain>
    </source>
</reference>
<feature type="signal peptide" evidence="2">
    <location>
        <begin position="1"/>
        <end position="18"/>
    </location>
</feature>
<name>A0A364LFZ7_9GAMM</name>
<dbReference type="AlphaFoldDB" id="A0A364LFZ7"/>
<feature type="compositionally biased region" description="Low complexity" evidence="1">
    <location>
        <begin position="134"/>
        <end position="143"/>
    </location>
</feature>
<proteinExistence type="predicted"/>